<dbReference type="Proteomes" id="UP000272908">
    <property type="component" value="Unassembled WGS sequence"/>
</dbReference>
<reference evidence="8" key="1">
    <citation type="submission" date="2018-08" db="EMBL/GenBank/DDBJ databases">
        <authorList>
            <person name="Rodrigo-Torres L."/>
            <person name="Arahal R. D."/>
            <person name="Lucena T."/>
        </authorList>
    </citation>
    <scope>NUCLEOTIDE SEQUENCE [LARGE SCALE GENOMIC DNA]</scope>
    <source>
        <strain evidence="8">CECT 7235</strain>
    </source>
</reference>
<dbReference type="EC" id="2.3.1.243" evidence="7"/>
<dbReference type="GO" id="GO:0016746">
    <property type="term" value="F:acyltransferase activity"/>
    <property type="evidence" value="ECO:0007669"/>
    <property type="project" value="UniProtKB-KW"/>
</dbReference>
<dbReference type="Pfam" id="PF03279">
    <property type="entry name" value="Lip_A_acyltrans"/>
    <property type="match status" value="1"/>
</dbReference>
<dbReference type="PIRSF" id="PIRSF026649">
    <property type="entry name" value="MsbB"/>
    <property type="match status" value="1"/>
</dbReference>
<proteinExistence type="predicted"/>
<evidence type="ECO:0000256" key="6">
    <source>
        <dbReference type="ARBA" id="ARBA00023315"/>
    </source>
</evidence>
<dbReference type="CDD" id="cd07984">
    <property type="entry name" value="LPLAT_LABLAT-like"/>
    <property type="match status" value="1"/>
</dbReference>
<dbReference type="PANTHER" id="PTHR30606">
    <property type="entry name" value="LIPID A BIOSYNTHESIS LAUROYL ACYLTRANSFERASE"/>
    <property type="match status" value="1"/>
</dbReference>
<keyword evidence="4 7" id="KW-0808">Transferase</keyword>
<keyword evidence="2" id="KW-1003">Cell membrane</keyword>
<dbReference type="AlphaFoldDB" id="A0A3B0MZ69"/>
<sequence>MAKLGTISLRHRIQDWMAAALLEGLRPLPYRRRIALLGWLGVHVVGPLAGLRSRVRNNLDMVAPELPAAERNRIARQVPGNMARTIGEIFAGAEFVAHAKQAKLEGSGLAHLHDAHAKGQPVILVTGHLGNYDAARALLLAQGFKVAGFYMPMRNPAFNARYVAAISRIGTPVFARGRDGLAKMLRFLRQGGMVGLVTDHYMHHGALLDFMGQPARTALSAAEMALKYNALLVPVYGIRQPDGLGFHVRIEAPVPHSDPVTMTRALNASLETLVRQNMDQWMWTHRRWKKNRVEDMDA</sequence>
<protein>
    <submittedName>
        <fullName evidence="7">Lipid A biosynthesis myristoyltransferase</fullName>
        <ecNumber evidence="7">2.3.1.243</ecNumber>
    </submittedName>
</protein>
<organism evidence="7 8">
    <name type="scientific">Roseinatronobacter ekhonensis</name>
    <dbReference type="NCBI Taxonomy" id="254356"/>
    <lineage>
        <taxon>Bacteria</taxon>
        <taxon>Pseudomonadati</taxon>
        <taxon>Pseudomonadota</taxon>
        <taxon>Alphaproteobacteria</taxon>
        <taxon>Rhodobacterales</taxon>
        <taxon>Paracoccaceae</taxon>
        <taxon>Roseinatronobacter</taxon>
    </lineage>
</organism>
<keyword evidence="3" id="KW-0997">Cell inner membrane</keyword>
<dbReference type="OrthoDB" id="9801955at2"/>
<evidence type="ECO:0000256" key="4">
    <source>
        <dbReference type="ARBA" id="ARBA00022679"/>
    </source>
</evidence>
<dbReference type="InterPro" id="IPR004960">
    <property type="entry name" value="LipA_acyltrans"/>
</dbReference>
<gene>
    <name evidence="7" type="primary">lpxM</name>
    <name evidence="7" type="ORF">ROE7235_02864</name>
</gene>
<keyword evidence="6 7" id="KW-0012">Acyltransferase</keyword>
<evidence type="ECO:0000313" key="7">
    <source>
        <dbReference type="EMBL" id="SUZ33096.1"/>
    </source>
</evidence>
<accession>A0A3B0MZ69</accession>
<evidence type="ECO:0000256" key="3">
    <source>
        <dbReference type="ARBA" id="ARBA00022519"/>
    </source>
</evidence>
<keyword evidence="8" id="KW-1185">Reference proteome</keyword>
<name>A0A3B0MZ69_9RHOB</name>
<dbReference type="GO" id="GO:0005886">
    <property type="term" value="C:plasma membrane"/>
    <property type="evidence" value="ECO:0007669"/>
    <property type="project" value="UniProtKB-SubCell"/>
</dbReference>
<dbReference type="PANTHER" id="PTHR30606:SF10">
    <property type="entry name" value="PHOSPHATIDYLINOSITOL MANNOSIDE ACYLTRANSFERASE"/>
    <property type="match status" value="1"/>
</dbReference>
<dbReference type="EMBL" id="UIHC01000037">
    <property type="protein sequence ID" value="SUZ33096.1"/>
    <property type="molecule type" value="Genomic_DNA"/>
</dbReference>
<evidence type="ECO:0000313" key="8">
    <source>
        <dbReference type="Proteomes" id="UP000272908"/>
    </source>
</evidence>
<evidence type="ECO:0000256" key="2">
    <source>
        <dbReference type="ARBA" id="ARBA00022475"/>
    </source>
</evidence>
<comment type="subcellular location">
    <subcellularLocation>
        <location evidence="1">Cell inner membrane</location>
    </subcellularLocation>
</comment>
<evidence type="ECO:0000256" key="5">
    <source>
        <dbReference type="ARBA" id="ARBA00023136"/>
    </source>
</evidence>
<evidence type="ECO:0000256" key="1">
    <source>
        <dbReference type="ARBA" id="ARBA00004533"/>
    </source>
</evidence>
<dbReference type="RefSeq" id="WP_121096183.1">
    <property type="nucleotide sequence ID" value="NZ_UIHC01000037.1"/>
</dbReference>
<dbReference type="GO" id="GO:0009247">
    <property type="term" value="P:glycolipid biosynthetic process"/>
    <property type="evidence" value="ECO:0007669"/>
    <property type="project" value="UniProtKB-ARBA"/>
</dbReference>
<keyword evidence="5" id="KW-0472">Membrane</keyword>